<gene>
    <name evidence="1" type="ORF">ALTATR162_LOCUS11948</name>
</gene>
<proteinExistence type="predicted"/>
<sequence>MATPEDVHSTLPLIWQRHVNRLKASLKRCSLLIVIDDALSHSTFKLDQSRLSGRAALRISLGKRDQSDGTTVAVWAYISDDRTGSEPPIVFRDEVPVFFKGVTTTRLYPRSASSLLRKARQVRPPFCFLQQELDEGVKDGRGMLCAVVACYALTAGSSDCAILWPQFDACLIAALNYINTVGTTAQTTKQEIQHETVSEMTVSAATMISLNSASTRKAPTLTASLYITPEVEGGAGQPTGFADKTNQHNTSLIVKLKLYREAVAEITQVTPFVEVLERQDEATGFDADECDSGIDDGVDSVIGEDVDTVIGDTIDDVIVTANWFDIGATEAPFQV</sequence>
<dbReference type="EMBL" id="CAJRGZ010000032">
    <property type="protein sequence ID" value="CAG5188391.1"/>
    <property type="molecule type" value="Genomic_DNA"/>
</dbReference>
<dbReference type="RefSeq" id="XP_043175527.1">
    <property type="nucleotide sequence ID" value="XM_043319592.1"/>
</dbReference>
<dbReference type="OrthoDB" id="3683952at2759"/>
<organism evidence="1 2">
    <name type="scientific">Alternaria atra</name>
    <dbReference type="NCBI Taxonomy" id="119953"/>
    <lineage>
        <taxon>Eukaryota</taxon>
        <taxon>Fungi</taxon>
        <taxon>Dikarya</taxon>
        <taxon>Ascomycota</taxon>
        <taxon>Pezizomycotina</taxon>
        <taxon>Dothideomycetes</taxon>
        <taxon>Pleosporomycetidae</taxon>
        <taxon>Pleosporales</taxon>
        <taxon>Pleosporineae</taxon>
        <taxon>Pleosporaceae</taxon>
        <taxon>Alternaria</taxon>
        <taxon>Alternaria sect. Ulocladioides</taxon>
    </lineage>
</organism>
<dbReference type="GeneID" id="67012276"/>
<keyword evidence="2" id="KW-1185">Reference proteome</keyword>
<name>A0A8J2NBZ8_9PLEO</name>
<protein>
    <submittedName>
        <fullName evidence="1">Uncharacterized protein</fullName>
    </submittedName>
</protein>
<dbReference type="Proteomes" id="UP000676310">
    <property type="component" value="Unassembled WGS sequence"/>
</dbReference>
<accession>A0A8J2NBZ8</accession>
<evidence type="ECO:0000313" key="2">
    <source>
        <dbReference type="Proteomes" id="UP000676310"/>
    </source>
</evidence>
<comment type="caution">
    <text evidence="1">The sequence shown here is derived from an EMBL/GenBank/DDBJ whole genome shotgun (WGS) entry which is preliminary data.</text>
</comment>
<dbReference type="AlphaFoldDB" id="A0A8J2NBZ8"/>
<evidence type="ECO:0000313" key="1">
    <source>
        <dbReference type="EMBL" id="CAG5188391.1"/>
    </source>
</evidence>
<reference evidence="1" key="1">
    <citation type="submission" date="2021-05" db="EMBL/GenBank/DDBJ databases">
        <authorList>
            <person name="Stam R."/>
        </authorList>
    </citation>
    <scope>NUCLEOTIDE SEQUENCE</scope>
    <source>
        <strain evidence="1">CS162</strain>
    </source>
</reference>